<proteinExistence type="predicted"/>
<comment type="subcellular location">
    <subcellularLocation>
        <location evidence="1">Membrane</location>
        <topology evidence="1">Multi-pass membrane protein</topology>
    </subcellularLocation>
</comment>
<keyword evidence="8" id="KW-1185">Reference proteome</keyword>
<dbReference type="InterPro" id="IPR002293">
    <property type="entry name" value="AA/rel_permease1"/>
</dbReference>
<feature type="transmembrane region" description="Helical" evidence="6">
    <location>
        <begin position="496"/>
        <end position="518"/>
    </location>
</feature>
<keyword evidence="4 6" id="KW-0472">Membrane</keyword>
<reference evidence="7" key="2">
    <citation type="submission" date="2022-09" db="EMBL/GenBank/DDBJ databases">
        <title>Biosynthetic gene clusters of Dactylosporangioum fulvum.</title>
        <authorList>
            <person name="Caradec T."/>
        </authorList>
    </citation>
    <scope>NUCLEOTIDE SEQUENCE</scope>
    <source>
        <strain evidence="7">NRRL B-16292</strain>
    </source>
</reference>
<feature type="transmembrane region" description="Helical" evidence="6">
    <location>
        <begin position="347"/>
        <end position="370"/>
    </location>
</feature>
<dbReference type="Proteomes" id="UP001059617">
    <property type="component" value="Chromosome"/>
</dbReference>
<feature type="transmembrane region" description="Helical" evidence="6">
    <location>
        <begin position="141"/>
        <end position="171"/>
    </location>
</feature>
<accession>A0ABY5VRG8</accession>
<reference evidence="7" key="1">
    <citation type="submission" date="2021-04" db="EMBL/GenBank/DDBJ databases">
        <authorList>
            <person name="Hartkoorn R.C."/>
            <person name="Beaudoing E."/>
            <person name="Hot D."/>
        </authorList>
    </citation>
    <scope>NUCLEOTIDE SEQUENCE</scope>
    <source>
        <strain evidence="7">NRRL B-16292</strain>
    </source>
</reference>
<evidence type="ECO:0000256" key="5">
    <source>
        <dbReference type="SAM" id="MobiDB-lite"/>
    </source>
</evidence>
<keyword evidence="3 6" id="KW-1133">Transmembrane helix</keyword>
<feature type="transmembrane region" description="Helical" evidence="6">
    <location>
        <begin position="439"/>
        <end position="458"/>
    </location>
</feature>
<name>A0ABY5VRG8_9ACTN</name>
<dbReference type="PANTHER" id="PTHR47704">
    <property type="entry name" value="POTASSIUM TRANSPORTER KIMA"/>
    <property type="match status" value="1"/>
</dbReference>
<dbReference type="EMBL" id="CP073720">
    <property type="protein sequence ID" value="UWP79671.1"/>
    <property type="molecule type" value="Genomic_DNA"/>
</dbReference>
<protein>
    <submittedName>
        <fullName evidence="7">APC family permease</fullName>
    </submittedName>
</protein>
<evidence type="ECO:0000256" key="6">
    <source>
        <dbReference type="SAM" id="Phobius"/>
    </source>
</evidence>
<feature type="transmembrane region" description="Helical" evidence="6">
    <location>
        <begin position="305"/>
        <end position="327"/>
    </location>
</feature>
<evidence type="ECO:0000256" key="2">
    <source>
        <dbReference type="ARBA" id="ARBA00022692"/>
    </source>
</evidence>
<feature type="transmembrane region" description="Helical" evidence="6">
    <location>
        <begin position="524"/>
        <end position="542"/>
    </location>
</feature>
<evidence type="ECO:0000313" key="8">
    <source>
        <dbReference type="Proteomes" id="UP001059617"/>
    </source>
</evidence>
<feature type="transmembrane region" description="Helical" evidence="6">
    <location>
        <begin position="200"/>
        <end position="225"/>
    </location>
</feature>
<dbReference type="PANTHER" id="PTHR47704:SF1">
    <property type="entry name" value="POTASSIUM TRANSPORTER KIMA"/>
    <property type="match status" value="1"/>
</dbReference>
<organism evidence="7 8">
    <name type="scientific">Dactylosporangium fulvum</name>
    <dbReference type="NCBI Taxonomy" id="53359"/>
    <lineage>
        <taxon>Bacteria</taxon>
        <taxon>Bacillati</taxon>
        <taxon>Actinomycetota</taxon>
        <taxon>Actinomycetes</taxon>
        <taxon>Micromonosporales</taxon>
        <taxon>Micromonosporaceae</taxon>
        <taxon>Dactylosporangium</taxon>
    </lineage>
</organism>
<feature type="region of interest" description="Disordered" evidence="5">
    <location>
        <begin position="14"/>
        <end position="54"/>
    </location>
</feature>
<feature type="transmembrane region" description="Helical" evidence="6">
    <location>
        <begin position="464"/>
        <end position="484"/>
    </location>
</feature>
<dbReference type="RefSeq" id="WP_259857429.1">
    <property type="nucleotide sequence ID" value="NZ_CP073720.1"/>
</dbReference>
<feature type="compositionally biased region" description="Basic and acidic residues" evidence="5">
    <location>
        <begin position="28"/>
        <end position="47"/>
    </location>
</feature>
<evidence type="ECO:0000256" key="4">
    <source>
        <dbReference type="ARBA" id="ARBA00023136"/>
    </source>
</evidence>
<keyword evidence="2 6" id="KW-0812">Transmembrane</keyword>
<feature type="transmembrane region" description="Helical" evidence="6">
    <location>
        <begin position="390"/>
        <end position="418"/>
    </location>
</feature>
<sequence>MTYLSRPDRRLDEIALGQCDAGPVQDDAGGRDRPDAHPARFDGREAAGDEPQQRTPAEFLGAAGGRGFAACRGGKEAAGRYPPGQAGGRAMSTAAAVWRFLIGPPLRIRQLAKQQLTPIEGLPALSLDALTSVAYGPEAIIVVLAAAGLAALHLVLPISIAIVALLAVLVFSYRQVIEAYPGGGGTYAVCRANFPPSVGLLAAAALVVDYTLTVAVSIAAGVGALTSAFPALSPATVPICLGILALVTGLNLRGLGDTARAFLLPTMVFIAGLLTVIAIGLVHPLAPHASRQGQSLAPTQGLEAVGVLLVLKAFSAGCSALTGVEAIANGVPLFKQPRVTRAKRTELLLGGILGVMLLGLAVLANRWHIGPRSGETVLSQVIAISVGRNWAYYVMSVTITVVLMLAANTSFGGLPVLTSRLAGDNYLPHLFSLRDERQVFAVGIWTLAGLAGVLLVAVRGQTLSLIPLYAIGVFTAFTLSQSGLVKHWRKTRPARWRYRAAINGIGAATTAVATVIFLVTKFTVGAWVVVLAVPALITLFVRTHAYYARCGRALGLDMIPAAPHAKPTTVVVPVTGVDRLTQHAVAEALSISPRVVAVHVVVEDTGQDTERDRELDRRWARWNPGVPLRILHTEYASVTRPIVTFIDELHEQRDEQIVVLIPVALPHRLRYRFLHNHLEMALTTALKTRPDVIVASVPMPLHIP</sequence>
<evidence type="ECO:0000256" key="1">
    <source>
        <dbReference type="ARBA" id="ARBA00004141"/>
    </source>
</evidence>
<evidence type="ECO:0000256" key="3">
    <source>
        <dbReference type="ARBA" id="ARBA00022989"/>
    </source>
</evidence>
<dbReference type="Pfam" id="PF13520">
    <property type="entry name" value="AA_permease_2"/>
    <property type="match status" value="1"/>
</dbReference>
<dbReference type="InterPro" id="IPR053153">
    <property type="entry name" value="APC_K+_Transporter"/>
</dbReference>
<dbReference type="Gene3D" id="1.20.1740.10">
    <property type="entry name" value="Amino acid/polyamine transporter I"/>
    <property type="match status" value="1"/>
</dbReference>
<gene>
    <name evidence="7" type="ORF">Dfulv_31480</name>
</gene>
<feature type="transmembrane region" description="Helical" evidence="6">
    <location>
        <begin position="262"/>
        <end position="285"/>
    </location>
</feature>
<evidence type="ECO:0000313" key="7">
    <source>
        <dbReference type="EMBL" id="UWP79671.1"/>
    </source>
</evidence>
<feature type="transmembrane region" description="Helical" evidence="6">
    <location>
        <begin position="231"/>
        <end position="250"/>
    </location>
</feature>